<keyword evidence="3" id="KW-1185">Reference proteome</keyword>
<dbReference type="Proteomes" id="UP000230233">
    <property type="component" value="Chromosome III"/>
</dbReference>
<proteinExistence type="predicted"/>
<name>A0A2G5UNG9_9PELO</name>
<dbReference type="EMBL" id="PDUG01000003">
    <property type="protein sequence ID" value="PIC40776.1"/>
    <property type="molecule type" value="Genomic_DNA"/>
</dbReference>
<organism evidence="2 3">
    <name type="scientific">Caenorhabditis nigoni</name>
    <dbReference type="NCBI Taxonomy" id="1611254"/>
    <lineage>
        <taxon>Eukaryota</taxon>
        <taxon>Metazoa</taxon>
        <taxon>Ecdysozoa</taxon>
        <taxon>Nematoda</taxon>
        <taxon>Chromadorea</taxon>
        <taxon>Rhabditida</taxon>
        <taxon>Rhabditina</taxon>
        <taxon>Rhabditomorpha</taxon>
        <taxon>Rhabditoidea</taxon>
        <taxon>Rhabditidae</taxon>
        <taxon>Peloderinae</taxon>
        <taxon>Caenorhabditis</taxon>
    </lineage>
</organism>
<evidence type="ECO:0000313" key="2">
    <source>
        <dbReference type="EMBL" id="PIC40776.1"/>
    </source>
</evidence>
<protein>
    <submittedName>
        <fullName evidence="2">Uncharacterized protein</fullName>
    </submittedName>
</protein>
<gene>
    <name evidence="2" type="primary">Cnig_chr_III.g8409</name>
    <name evidence="2" type="ORF">B9Z55_008409</name>
</gene>
<dbReference type="AlphaFoldDB" id="A0A2G5UNG9"/>
<comment type="caution">
    <text evidence="2">The sequence shown here is derived from an EMBL/GenBank/DDBJ whole genome shotgun (WGS) entry which is preliminary data.</text>
</comment>
<sequence>MSRVVESVAEALLDSIGDVSDATRSSIERAENGMVIVKCRPNPIETVYGEELVTEAAIHSMGHAVSMAAYHSLEPDNFQLALQTNAFTKTTKYSPKVGEEVLFVGNAKVGGSILDPILQFDAWVERDEGRFLLATGTSSVGIQRHGRVENVPEIAHAPDARIDVDENDVEAEVPPEDVAAGIPGVDASDEDGADGAAADTPISKVLPDVSVEEKLAVVSPPSLQKNLSTQVVQTMVALQLKTSSDARDEDATGTSSGAPRPKKKQIEASDDVKPATTDVVEMGPYCTGNVDILFQEFMFVHLETPKPETGKVLLEKMKGLGFTAIHIYHTRTFFLTKRELYFFYFSVKPEEYQALAEKVYGNPRWADKLHLDSVIHDFRPILAPAMTVSELLREVLLATMRKENEPNFSHGKSEKDLVKESVAYAKKKYQIESLLTPEGQQILNDIERGVFRRTPHFSNFRPLRFFFVF</sequence>
<reference evidence="3" key="1">
    <citation type="submission" date="2017-10" db="EMBL/GenBank/DDBJ databases">
        <title>Rapid genome shrinkage in a self-fertile nematode reveals novel sperm competition proteins.</title>
        <authorList>
            <person name="Yin D."/>
            <person name="Schwarz E.M."/>
            <person name="Thomas C.G."/>
            <person name="Felde R.L."/>
            <person name="Korf I.F."/>
            <person name="Cutter A.D."/>
            <person name="Schartner C.M."/>
            <person name="Ralston E.J."/>
            <person name="Meyer B.J."/>
            <person name="Haag E.S."/>
        </authorList>
    </citation>
    <scope>NUCLEOTIDE SEQUENCE [LARGE SCALE GENOMIC DNA]</scope>
    <source>
        <strain evidence="3">JU1422</strain>
    </source>
</reference>
<feature type="region of interest" description="Disordered" evidence="1">
    <location>
        <begin position="178"/>
        <end position="200"/>
    </location>
</feature>
<evidence type="ECO:0000313" key="3">
    <source>
        <dbReference type="Proteomes" id="UP000230233"/>
    </source>
</evidence>
<feature type="region of interest" description="Disordered" evidence="1">
    <location>
        <begin position="243"/>
        <end position="272"/>
    </location>
</feature>
<accession>A0A2G5UNG9</accession>
<evidence type="ECO:0000256" key="1">
    <source>
        <dbReference type="SAM" id="MobiDB-lite"/>
    </source>
</evidence>